<proteinExistence type="predicted"/>
<dbReference type="InterPro" id="IPR043129">
    <property type="entry name" value="ATPase_NBD"/>
</dbReference>
<evidence type="ECO:0000313" key="2">
    <source>
        <dbReference type="Proteomes" id="UP000319576"/>
    </source>
</evidence>
<evidence type="ECO:0008006" key="3">
    <source>
        <dbReference type="Google" id="ProtNLM"/>
    </source>
</evidence>
<dbReference type="EMBL" id="CP036273">
    <property type="protein sequence ID" value="QDU20172.1"/>
    <property type="molecule type" value="Genomic_DNA"/>
</dbReference>
<dbReference type="Proteomes" id="UP000319576">
    <property type="component" value="Chromosome"/>
</dbReference>
<protein>
    <recommendedName>
        <fullName evidence="3">Hsp70 family protein</fullName>
    </recommendedName>
</protein>
<reference evidence="1 2" key="1">
    <citation type="submission" date="2019-02" db="EMBL/GenBank/DDBJ databases">
        <title>Deep-cultivation of Planctomycetes and their phenomic and genomic characterization uncovers novel biology.</title>
        <authorList>
            <person name="Wiegand S."/>
            <person name="Jogler M."/>
            <person name="Boedeker C."/>
            <person name="Pinto D."/>
            <person name="Vollmers J."/>
            <person name="Rivas-Marin E."/>
            <person name="Kohn T."/>
            <person name="Peeters S.H."/>
            <person name="Heuer A."/>
            <person name="Rast P."/>
            <person name="Oberbeckmann S."/>
            <person name="Bunk B."/>
            <person name="Jeske O."/>
            <person name="Meyerdierks A."/>
            <person name="Storesund J.E."/>
            <person name="Kallscheuer N."/>
            <person name="Luecker S."/>
            <person name="Lage O.M."/>
            <person name="Pohl T."/>
            <person name="Merkel B.J."/>
            <person name="Hornburger P."/>
            <person name="Mueller R.-W."/>
            <person name="Bruemmer F."/>
            <person name="Labrenz M."/>
            <person name="Spormann A.M."/>
            <person name="Op den Camp H."/>
            <person name="Overmann J."/>
            <person name="Amann R."/>
            <person name="Jetten M.S.M."/>
            <person name="Mascher T."/>
            <person name="Medema M.H."/>
            <person name="Devos D.P."/>
            <person name="Kaster A.-K."/>
            <person name="Ovreas L."/>
            <person name="Rohde M."/>
            <person name="Galperin M.Y."/>
            <person name="Jogler C."/>
        </authorList>
    </citation>
    <scope>NUCLEOTIDE SEQUENCE [LARGE SCALE GENOMIC DNA]</scope>
    <source>
        <strain evidence="1 2">ETA_A1</strain>
    </source>
</reference>
<dbReference type="OrthoDB" id="258604at2"/>
<dbReference type="AlphaFoldDB" id="A0A517XRT2"/>
<gene>
    <name evidence="1" type="ORF">ETAA1_21170</name>
</gene>
<dbReference type="RefSeq" id="WP_145237279.1">
    <property type="nucleotide sequence ID" value="NZ_CP036273.1"/>
</dbReference>
<accession>A0A517XRT2</accession>
<keyword evidence="2" id="KW-1185">Reference proteome</keyword>
<dbReference type="SUPFAM" id="SSF53067">
    <property type="entry name" value="Actin-like ATPase domain"/>
    <property type="match status" value="1"/>
</dbReference>
<evidence type="ECO:0000313" key="1">
    <source>
        <dbReference type="EMBL" id="QDU20172.1"/>
    </source>
</evidence>
<dbReference type="KEGG" id="uli:ETAA1_21170"/>
<name>A0A517XRT2_9BACT</name>
<sequence>MAERVFCIDFGSGFTKVALRPDPGATARLINDRDVETADFCFPSVVVVDRAGPKPVLEFGKKAAGRTASNGIEVHANWKKRLFLNPGPDDPTANPLEAFLRSDDLAALATQHGVTATQLGHLRAVVASAREMLAGVGIQPAGRHAQQQQFAASLAAHFFAWLRKEVMKECERLPHAGLRYDGIPARLTVPAFAHGADVTTHPGCRLLTAAAEKAGWPLHPTRPVVSEPYANAVGVLTKGVNLLKKDKYDLGGSFGKGPLVTALKDPDHYAPYRAVVIDVGAFTTDFAVLTMRPDGPGESDPDRAFAVREHSVALGMSDLDERVFRVLPAEKAAWLRARSADEVDGFRESVYTEGKPVRSAALGPIGAGAELEAIRGVVADFGAGLAAEVRQFLSSLGPGGSAELVLTGGGMFVPALREAVLSAAAADGREFAKVHGPGLKKQTGKPVDKLDPRFTRGGSALGGAGLYFEPEYA</sequence>
<organism evidence="1 2">
    <name type="scientific">Urbifossiella limnaea</name>
    <dbReference type="NCBI Taxonomy" id="2528023"/>
    <lineage>
        <taxon>Bacteria</taxon>
        <taxon>Pseudomonadati</taxon>
        <taxon>Planctomycetota</taxon>
        <taxon>Planctomycetia</taxon>
        <taxon>Gemmatales</taxon>
        <taxon>Gemmataceae</taxon>
        <taxon>Urbifossiella</taxon>
    </lineage>
</organism>